<comment type="caution">
    <text evidence="2">The sequence shown here is derived from an EMBL/GenBank/DDBJ whole genome shotgun (WGS) entry which is preliminary data.</text>
</comment>
<name>A0AAW2CIU3_9ROSI</name>
<sequence length="136" mass="15078">MRSMYNSGQSSNPSREDKNQVYPGSLPPDVIPVNGRDPNTDLRTAQTFKLLTLPEKFNKIPSLDALVVSKDDFLDNEWANRPAVRLTTLTDQQVCQPGRFLLHSLQTRISRQGVAVVFGLAFHLRAPGVGSTEKSV</sequence>
<dbReference type="Proteomes" id="UP001459277">
    <property type="component" value="Unassembled WGS sequence"/>
</dbReference>
<accession>A0AAW2CIU3</accession>
<dbReference type="EMBL" id="JAZDWU010000007">
    <property type="protein sequence ID" value="KAK9997322.1"/>
    <property type="molecule type" value="Genomic_DNA"/>
</dbReference>
<evidence type="ECO:0000256" key="1">
    <source>
        <dbReference type="SAM" id="MobiDB-lite"/>
    </source>
</evidence>
<organism evidence="2 3">
    <name type="scientific">Lithocarpus litseifolius</name>
    <dbReference type="NCBI Taxonomy" id="425828"/>
    <lineage>
        <taxon>Eukaryota</taxon>
        <taxon>Viridiplantae</taxon>
        <taxon>Streptophyta</taxon>
        <taxon>Embryophyta</taxon>
        <taxon>Tracheophyta</taxon>
        <taxon>Spermatophyta</taxon>
        <taxon>Magnoliopsida</taxon>
        <taxon>eudicotyledons</taxon>
        <taxon>Gunneridae</taxon>
        <taxon>Pentapetalae</taxon>
        <taxon>rosids</taxon>
        <taxon>fabids</taxon>
        <taxon>Fagales</taxon>
        <taxon>Fagaceae</taxon>
        <taxon>Lithocarpus</taxon>
    </lineage>
</organism>
<evidence type="ECO:0000313" key="3">
    <source>
        <dbReference type="Proteomes" id="UP001459277"/>
    </source>
</evidence>
<feature type="region of interest" description="Disordered" evidence="1">
    <location>
        <begin position="1"/>
        <end position="38"/>
    </location>
</feature>
<reference evidence="2 3" key="1">
    <citation type="submission" date="2024-01" db="EMBL/GenBank/DDBJ databases">
        <title>A telomere-to-telomere, gap-free genome of sweet tea (Lithocarpus litseifolius).</title>
        <authorList>
            <person name="Zhou J."/>
        </authorList>
    </citation>
    <scope>NUCLEOTIDE SEQUENCE [LARGE SCALE GENOMIC DNA]</scope>
    <source>
        <strain evidence="2">Zhou-2022a</strain>
        <tissue evidence="2">Leaf</tissue>
    </source>
</reference>
<proteinExistence type="predicted"/>
<evidence type="ECO:0000313" key="2">
    <source>
        <dbReference type="EMBL" id="KAK9997322.1"/>
    </source>
</evidence>
<gene>
    <name evidence="2" type="ORF">SO802_022008</name>
</gene>
<protein>
    <submittedName>
        <fullName evidence="2">Uncharacterized protein</fullName>
    </submittedName>
</protein>
<dbReference type="AlphaFoldDB" id="A0AAW2CIU3"/>
<feature type="compositionally biased region" description="Polar residues" evidence="1">
    <location>
        <begin position="1"/>
        <end position="13"/>
    </location>
</feature>
<keyword evidence="3" id="KW-1185">Reference proteome</keyword>